<evidence type="ECO:0000256" key="1">
    <source>
        <dbReference type="ARBA" id="ARBA00001947"/>
    </source>
</evidence>
<evidence type="ECO:0000259" key="14">
    <source>
        <dbReference type="Pfam" id="PF07504"/>
    </source>
</evidence>
<keyword evidence="3 11" id="KW-0645">Protease</keyword>
<dbReference type="EC" id="3.4.24.-" evidence="11"/>
<feature type="domain" description="Peptidase M4 C-terminal" evidence="13">
    <location>
        <begin position="405"/>
        <end position="553"/>
    </location>
</feature>
<evidence type="ECO:0000259" key="12">
    <source>
        <dbReference type="Pfam" id="PF01447"/>
    </source>
</evidence>
<evidence type="ECO:0000256" key="8">
    <source>
        <dbReference type="ARBA" id="ARBA00022837"/>
    </source>
</evidence>
<dbReference type="InterPro" id="IPR027268">
    <property type="entry name" value="Peptidase_M4/M1_CTD_sf"/>
</dbReference>
<dbReference type="Gene3D" id="1.10.390.10">
    <property type="entry name" value="Neutral Protease Domain 2"/>
    <property type="match status" value="1"/>
</dbReference>
<comment type="similarity">
    <text evidence="2 11">Belongs to the peptidase M4 family.</text>
</comment>
<keyword evidence="8" id="KW-0106">Calcium</keyword>
<dbReference type="EMBL" id="NFEH01000092">
    <property type="protein sequence ID" value="OTZ72696.1"/>
    <property type="molecule type" value="Genomic_DNA"/>
</dbReference>
<feature type="active site" description="Proton donor" evidence="10">
    <location>
        <position position="478"/>
    </location>
</feature>
<dbReference type="Gene3D" id="3.10.170.10">
    <property type="match status" value="1"/>
</dbReference>
<keyword evidence="11" id="KW-0964">Secreted</keyword>
<dbReference type="Pfam" id="PF01447">
    <property type="entry name" value="Peptidase_M4"/>
    <property type="match status" value="1"/>
</dbReference>
<sequence>MKKVLSIVLILGISFSNSVLNVYAEEQISKQDALNKMKIIQETWNENQDNISFLSGELSDNKVKGQKEISEFLTENKELFKMNPSTNLKLKEVKTDDLGMKHYIYIQTVKGVPIEGGQFIIHTNKDGKITAVNGDLHSNIGNDIQKSNPKISKDDALSFAWNYINLSRSDTLVETKGNIIEKGEENIKSTTEKTEIVIYEKDNNYYLTYKVELQFIKPYGANWNIYVKAIDGTIVEAINRVGEANISQVDYGYGYGVLGDCKTINTSYIELYGKYALLDITKPMNGGRIETYTALNTPSNNFTNYSLLNKDNLWNDEKHAAAVDAHYYTGKVYDYYKNVHGRNSFDGNGATIRSTVNAGYNESNAYWNGSQMVYGDGDGYRLRPFSAALDVVAHELTHAVTQYTAGLLYYNQSGALNESFSDVFGYFLDPEDWDCGEDLFTAKFSGHALRSLSHPEKYAQPSHMNQYRYMQDDNGGVHVNSGIPNKAAYLTINAIGKEKAELIYYRALTMYLTPTSDFRDARAALSQSALDFDCYYGWHTYGAVANAWNQVGVF</sequence>
<dbReference type="SUPFAM" id="SSF55486">
    <property type="entry name" value="Metalloproteases ('zincins'), catalytic domain"/>
    <property type="match status" value="1"/>
</dbReference>
<dbReference type="GO" id="GO:0004222">
    <property type="term" value="F:metalloendopeptidase activity"/>
    <property type="evidence" value="ECO:0007669"/>
    <property type="project" value="UniProtKB-UniRule"/>
</dbReference>
<comment type="caution">
    <text evidence="17">The sequence shown here is derived from an EMBL/GenBank/DDBJ whole genome shotgun (WGS) entry which is preliminary data.</text>
</comment>
<evidence type="ECO:0000256" key="11">
    <source>
        <dbReference type="RuleBase" id="RU366073"/>
    </source>
</evidence>
<feature type="domain" description="FTP" evidence="14">
    <location>
        <begin position="87"/>
        <end position="136"/>
    </location>
</feature>
<evidence type="ECO:0000256" key="9">
    <source>
        <dbReference type="ARBA" id="ARBA00023049"/>
    </source>
</evidence>
<reference evidence="17 18" key="1">
    <citation type="submission" date="2016-10" db="EMBL/GenBank/DDBJ databases">
        <title>Comparative genomics of Bacillus thuringiensis reveals a path to pathogens against multiple invertebrate hosts.</title>
        <authorList>
            <person name="Zheng J."/>
            <person name="Gao Q."/>
            <person name="Liu H."/>
            <person name="Peng D."/>
            <person name="Ruan L."/>
            <person name="Sun M."/>
        </authorList>
    </citation>
    <scope>NUCLEOTIDE SEQUENCE [LARGE SCALE GENOMIC DNA]</scope>
    <source>
        <strain evidence="17">BGSC 4W1</strain>
    </source>
</reference>
<dbReference type="EMBL" id="NFEH01000093">
    <property type="protein sequence ID" value="OTZ72627.1"/>
    <property type="molecule type" value="Genomic_DNA"/>
</dbReference>
<dbReference type="InterPro" id="IPR001570">
    <property type="entry name" value="Peptidase_M4_C_domain"/>
</dbReference>
<dbReference type="InterPro" id="IPR050728">
    <property type="entry name" value="Zinc_Metalloprotease_M4"/>
</dbReference>
<dbReference type="GO" id="GO:0005576">
    <property type="term" value="C:extracellular region"/>
    <property type="evidence" value="ECO:0007669"/>
    <property type="project" value="UniProtKB-SubCell"/>
</dbReference>
<evidence type="ECO:0000313" key="17">
    <source>
        <dbReference type="EMBL" id="OTZ72697.1"/>
    </source>
</evidence>
<protein>
    <recommendedName>
        <fullName evidence="11">Neutral metalloproteinase</fullName>
        <ecNumber evidence="11">3.4.24.-</ecNumber>
    </recommendedName>
</protein>
<dbReference type="EMBL" id="NFEH01000091">
    <property type="protein sequence ID" value="OTZ72697.1"/>
    <property type="molecule type" value="Genomic_DNA"/>
</dbReference>
<dbReference type="Pfam" id="PF02868">
    <property type="entry name" value="Peptidase_M4_C"/>
    <property type="match status" value="1"/>
</dbReference>
<evidence type="ECO:0000256" key="3">
    <source>
        <dbReference type="ARBA" id="ARBA00022670"/>
    </source>
</evidence>
<feature type="chain" id="PRO_5041007553" description="Neutral metalloproteinase" evidence="11">
    <location>
        <begin position="25"/>
        <end position="554"/>
    </location>
</feature>
<feature type="domain" description="Peptidase M4" evidence="12">
    <location>
        <begin position="252"/>
        <end position="402"/>
    </location>
</feature>
<keyword evidence="5 11" id="KW-0732">Signal</keyword>
<gene>
    <name evidence="17" type="ORF">BK769_15530</name>
    <name evidence="16" type="ORF">BK769_15540</name>
    <name evidence="15" type="ORF">BK769_15550</name>
</gene>
<dbReference type="GO" id="GO:0006508">
    <property type="term" value="P:proteolysis"/>
    <property type="evidence" value="ECO:0007669"/>
    <property type="project" value="UniProtKB-KW"/>
</dbReference>
<keyword evidence="9 11" id="KW-0482">Metalloprotease</keyword>
<dbReference type="Proteomes" id="UP000195087">
    <property type="component" value="Unassembled WGS sequence"/>
</dbReference>
<dbReference type="Gene3D" id="3.10.450.490">
    <property type="match status" value="1"/>
</dbReference>
<evidence type="ECO:0000256" key="5">
    <source>
        <dbReference type="ARBA" id="ARBA00022729"/>
    </source>
</evidence>
<dbReference type="PRINTS" id="PR00730">
    <property type="entry name" value="THERMOLYSIN"/>
</dbReference>
<dbReference type="GO" id="GO:0046872">
    <property type="term" value="F:metal ion binding"/>
    <property type="evidence" value="ECO:0007669"/>
    <property type="project" value="UniProtKB-UniRule"/>
</dbReference>
<evidence type="ECO:0000256" key="2">
    <source>
        <dbReference type="ARBA" id="ARBA00009388"/>
    </source>
</evidence>
<comment type="function">
    <text evidence="11">Extracellular zinc metalloprotease.</text>
</comment>
<dbReference type="PANTHER" id="PTHR33794">
    <property type="entry name" value="BACILLOLYSIN"/>
    <property type="match status" value="1"/>
</dbReference>
<keyword evidence="4" id="KW-0479">Metal-binding</keyword>
<feature type="signal peptide" evidence="11">
    <location>
        <begin position="1"/>
        <end position="24"/>
    </location>
</feature>
<accession>A0A9X6JPH5</accession>
<comment type="cofactor">
    <cofactor evidence="1 11">
        <name>Zn(2+)</name>
        <dbReference type="ChEBI" id="CHEBI:29105"/>
    </cofactor>
</comment>
<name>A0A9X6JPH5_BACUK</name>
<evidence type="ECO:0000256" key="7">
    <source>
        <dbReference type="ARBA" id="ARBA00022833"/>
    </source>
</evidence>
<dbReference type="RefSeq" id="WP_086391981.1">
    <property type="nucleotide sequence ID" value="NZ_NFEH01000091.1"/>
</dbReference>
<feature type="active site" evidence="10">
    <location>
        <position position="395"/>
    </location>
</feature>
<evidence type="ECO:0000313" key="18">
    <source>
        <dbReference type="Proteomes" id="UP000195087"/>
    </source>
</evidence>
<evidence type="ECO:0000256" key="10">
    <source>
        <dbReference type="PIRSR" id="PIRSR623612-1"/>
    </source>
</evidence>
<dbReference type="Pfam" id="PF07504">
    <property type="entry name" value="FTP"/>
    <property type="match status" value="1"/>
</dbReference>
<dbReference type="InterPro" id="IPR023612">
    <property type="entry name" value="Peptidase_M4"/>
</dbReference>
<evidence type="ECO:0000313" key="15">
    <source>
        <dbReference type="EMBL" id="OTZ72627.1"/>
    </source>
</evidence>
<comment type="subcellular location">
    <subcellularLocation>
        <location evidence="11">Secreted</location>
    </subcellularLocation>
</comment>
<dbReference type="AlphaFoldDB" id="A0A9X6JPH5"/>
<dbReference type="CDD" id="cd09597">
    <property type="entry name" value="M4_TLP"/>
    <property type="match status" value="1"/>
</dbReference>
<evidence type="ECO:0000256" key="6">
    <source>
        <dbReference type="ARBA" id="ARBA00022801"/>
    </source>
</evidence>
<evidence type="ECO:0000313" key="16">
    <source>
        <dbReference type="EMBL" id="OTZ72696.1"/>
    </source>
</evidence>
<keyword evidence="6 11" id="KW-0378">Hydrolase</keyword>
<dbReference type="InterPro" id="IPR011096">
    <property type="entry name" value="FTP_domain"/>
</dbReference>
<proteinExistence type="inferred from homology"/>
<evidence type="ECO:0000256" key="4">
    <source>
        <dbReference type="ARBA" id="ARBA00022723"/>
    </source>
</evidence>
<dbReference type="PANTHER" id="PTHR33794:SF1">
    <property type="entry name" value="BACILLOLYSIN"/>
    <property type="match status" value="1"/>
</dbReference>
<evidence type="ECO:0000259" key="13">
    <source>
        <dbReference type="Pfam" id="PF02868"/>
    </source>
</evidence>
<organism evidence="17 18">
    <name type="scientific">Bacillus thuringiensis serovar kumamotoensis</name>
    <dbReference type="NCBI Taxonomy" id="132267"/>
    <lineage>
        <taxon>Bacteria</taxon>
        <taxon>Bacillati</taxon>
        <taxon>Bacillota</taxon>
        <taxon>Bacilli</taxon>
        <taxon>Bacillales</taxon>
        <taxon>Bacillaceae</taxon>
        <taxon>Bacillus</taxon>
        <taxon>Bacillus cereus group</taxon>
    </lineage>
</organism>
<dbReference type="InterPro" id="IPR013856">
    <property type="entry name" value="Peptidase_M4_domain"/>
</dbReference>
<keyword evidence="7 11" id="KW-0862">Zinc</keyword>